<dbReference type="EMBL" id="FZOK01000012">
    <property type="protein sequence ID" value="SNS54147.1"/>
    <property type="molecule type" value="Genomic_DNA"/>
</dbReference>
<protein>
    <submittedName>
        <fullName evidence="3">Outer membrane protein beta-barrel domain-containing protein</fullName>
    </submittedName>
</protein>
<dbReference type="OrthoDB" id="947434at2"/>
<dbReference type="RefSeq" id="WP_089241537.1">
    <property type="nucleotide sequence ID" value="NZ_FZOK01000012.1"/>
</dbReference>
<reference evidence="4" key="1">
    <citation type="submission" date="2017-06" db="EMBL/GenBank/DDBJ databases">
        <authorList>
            <person name="Varghese N."/>
            <person name="Submissions S."/>
        </authorList>
    </citation>
    <scope>NUCLEOTIDE SEQUENCE [LARGE SCALE GENOMIC DNA]</scope>
    <source>
        <strain evidence="4">5C</strain>
    </source>
</reference>
<dbReference type="AlphaFoldDB" id="A0A239FBF3"/>
<sequence>MKKSILLFAVFAFFALEINAQNYDRNDAIGGFGIRGGANFFNFGGSDASNNDYDNRVGFHGGLYTNIFLGSRIALEPGVYYSIKGTQNDDFANSRAILNYVDVPLLLRLYVTDGLNIFGGPQASFLTGSKFEGDFFGSSFSYETDAITKTDLGFVVGVGYNLPKGLNIQGSYDYGTSPVFKDSDAAIYNRGFKLSLGYSF</sequence>
<feature type="domain" description="Outer membrane protein beta-barrel" evidence="2">
    <location>
        <begin position="32"/>
        <end position="180"/>
    </location>
</feature>
<feature type="chain" id="PRO_5012624780" evidence="1">
    <location>
        <begin position="21"/>
        <end position="200"/>
    </location>
</feature>
<dbReference type="Pfam" id="PF13568">
    <property type="entry name" value="OMP_b-brl_2"/>
    <property type="match status" value="1"/>
</dbReference>
<dbReference type="InterPro" id="IPR025665">
    <property type="entry name" value="Beta-barrel_OMP_2"/>
</dbReference>
<evidence type="ECO:0000313" key="4">
    <source>
        <dbReference type="Proteomes" id="UP000198480"/>
    </source>
</evidence>
<keyword evidence="4" id="KW-1185">Reference proteome</keyword>
<organism evidence="3 4">
    <name type="scientific">Belliella buryatensis</name>
    <dbReference type="NCBI Taxonomy" id="1500549"/>
    <lineage>
        <taxon>Bacteria</taxon>
        <taxon>Pseudomonadati</taxon>
        <taxon>Bacteroidota</taxon>
        <taxon>Cytophagia</taxon>
        <taxon>Cytophagales</taxon>
        <taxon>Cyclobacteriaceae</taxon>
        <taxon>Belliella</taxon>
    </lineage>
</organism>
<evidence type="ECO:0000313" key="3">
    <source>
        <dbReference type="EMBL" id="SNS54147.1"/>
    </source>
</evidence>
<gene>
    <name evidence="3" type="ORF">SAMN06295967_11231</name>
</gene>
<proteinExistence type="predicted"/>
<keyword evidence="1" id="KW-0732">Signal</keyword>
<accession>A0A239FBF3</accession>
<feature type="signal peptide" evidence="1">
    <location>
        <begin position="1"/>
        <end position="20"/>
    </location>
</feature>
<dbReference type="Proteomes" id="UP000198480">
    <property type="component" value="Unassembled WGS sequence"/>
</dbReference>
<name>A0A239FBF3_9BACT</name>
<evidence type="ECO:0000256" key="1">
    <source>
        <dbReference type="SAM" id="SignalP"/>
    </source>
</evidence>
<evidence type="ECO:0000259" key="2">
    <source>
        <dbReference type="Pfam" id="PF13568"/>
    </source>
</evidence>